<keyword evidence="8 13" id="KW-0812">Transmembrane</keyword>
<comment type="caution">
    <text evidence="14">The sequence shown here is derived from an EMBL/GenBank/DDBJ whole genome shotgun (WGS) entry which is preliminary data.</text>
</comment>
<proteinExistence type="inferred from homology"/>
<comment type="catalytic activity">
    <reaction evidence="1 13">
        <text>[protein]-C-terminal S-[(2E,6E)-farnesyl]-L-cysteine + S-adenosyl-L-methionine = [protein]-C-terminal S-[(2E,6E)-farnesyl]-L-cysteine methyl ester + S-adenosyl-L-homocysteine</text>
        <dbReference type="Rhea" id="RHEA:21672"/>
        <dbReference type="Rhea" id="RHEA-COMP:12125"/>
        <dbReference type="Rhea" id="RHEA-COMP:12126"/>
        <dbReference type="ChEBI" id="CHEBI:57856"/>
        <dbReference type="ChEBI" id="CHEBI:59789"/>
        <dbReference type="ChEBI" id="CHEBI:90510"/>
        <dbReference type="ChEBI" id="CHEBI:90511"/>
        <dbReference type="EC" id="2.1.1.100"/>
    </reaction>
</comment>
<evidence type="ECO:0000313" key="14">
    <source>
        <dbReference type="EMBL" id="CAL8147550.1"/>
    </source>
</evidence>
<organism evidence="14 15">
    <name type="scientific">Orchesella dallaii</name>
    <dbReference type="NCBI Taxonomy" id="48710"/>
    <lineage>
        <taxon>Eukaryota</taxon>
        <taxon>Metazoa</taxon>
        <taxon>Ecdysozoa</taxon>
        <taxon>Arthropoda</taxon>
        <taxon>Hexapoda</taxon>
        <taxon>Collembola</taxon>
        <taxon>Entomobryomorpha</taxon>
        <taxon>Entomobryoidea</taxon>
        <taxon>Orchesellidae</taxon>
        <taxon>Orchesellinae</taxon>
        <taxon>Orchesella</taxon>
    </lineage>
</organism>
<feature type="transmembrane region" description="Helical" evidence="13">
    <location>
        <begin position="135"/>
        <end position="152"/>
    </location>
</feature>
<evidence type="ECO:0000256" key="2">
    <source>
        <dbReference type="ARBA" id="ARBA00004141"/>
    </source>
</evidence>
<feature type="transmembrane region" description="Helical" evidence="13">
    <location>
        <begin position="159"/>
        <end position="178"/>
    </location>
</feature>
<gene>
    <name evidence="14" type="ORF">ODALV1_LOCUS31167</name>
</gene>
<evidence type="ECO:0000256" key="4">
    <source>
        <dbReference type="ARBA" id="ARBA00012151"/>
    </source>
</evidence>
<name>A0ABP1S8R7_9HEXA</name>
<feature type="transmembrane region" description="Helical" evidence="13">
    <location>
        <begin position="94"/>
        <end position="115"/>
    </location>
</feature>
<protein>
    <recommendedName>
        <fullName evidence="12 13">Protein-S-isoprenylcysteine O-methyltransferase</fullName>
        <ecNumber evidence="4 13">2.1.1.100</ecNumber>
    </recommendedName>
</protein>
<comment type="subcellular location">
    <subcellularLocation>
        <location evidence="13">Endoplasmic reticulum membrane</location>
        <topology evidence="13">Multi-pass membrane protein</topology>
    </subcellularLocation>
    <subcellularLocation>
        <location evidence="2">Membrane</location>
        <topology evidence="2">Multi-pass membrane protein</topology>
    </subcellularLocation>
</comment>
<accession>A0ABP1S8R7</accession>
<feature type="transmembrane region" description="Helical" evidence="13">
    <location>
        <begin position="70"/>
        <end position="87"/>
    </location>
</feature>
<keyword evidence="15" id="KW-1185">Reference proteome</keyword>
<evidence type="ECO:0000256" key="3">
    <source>
        <dbReference type="ARBA" id="ARBA00009140"/>
    </source>
</evidence>
<dbReference type="PANTHER" id="PTHR12714:SF9">
    <property type="entry name" value="PROTEIN-S-ISOPRENYLCYSTEINE O-METHYLTRANSFERASE"/>
    <property type="match status" value="1"/>
</dbReference>
<evidence type="ECO:0000256" key="6">
    <source>
        <dbReference type="ARBA" id="ARBA00022679"/>
    </source>
</evidence>
<evidence type="ECO:0000256" key="1">
    <source>
        <dbReference type="ARBA" id="ARBA00001450"/>
    </source>
</evidence>
<dbReference type="Proteomes" id="UP001642540">
    <property type="component" value="Unassembled WGS sequence"/>
</dbReference>
<dbReference type="PANTHER" id="PTHR12714">
    <property type="entry name" value="PROTEIN-S ISOPRENYLCYSTEINE O-METHYLTRANSFERASE"/>
    <property type="match status" value="1"/>
</dbReference>
<evidence type="ECO:0000256" key="11">
    <source>
        <dbReference type="ARBA" id="ARBA00023572"/>
    </source>
</evidence>
<dbReference type="EMBL" id="CAXLJM020000166">
    <property type="protein sequence ID" value="CAL8147550.1"/>
    <property type="molecule type" value="Genomic_DNA"/>
</dbReference>
<keyword evidence="13" id="KW-0256">Endoplasmic reticulum</keyword>
<keyword evidence="7 13" id="KW-0949">S-adenosyl-L-methionine</keyword>
<dbReference type="InterPro" id="IPR025770">
    <property type="entry name" value="PPMT_MeTrfase"/>
</dbReference>
<dbReference type="Pfam" id="PF04140">
    <property type="entry name" value="ICMT"/>
    <property type="match status" value="1"/>
</dbReference>
<evidence type="ECO:0000256" key="7">
    <source>
        <dbReference type="ARBA" id="ARBA00022691"/>
    </source>
</evidence>
<keyword evidence="9 13" id="KW-1133">Transmembrane helix</keyword>
<reference evidence="14 15" key="1">
    <citation type="submission" date="2024-08" db="EMBL/GenBank/DDBJ databases">
        <authorList>
            <person name="Cucini C."/>
            <person name="Frati F."/>
        </authorList>
    </citation>
    <scope>NUCLEOTIDE SEQUENCE [LARGE SCALE GENOMIC DNA]</scope>
</reference>
<feature type="transmembrane region" description="Helical" evidence="13">
    <location>
        <begin position="32"/>
        <end position="50"/>
    </location>
</feature>
<evidence type="ECO:0000256" key="8">
    <source>
        <dbReference type="ARBA" id="ARBA00022692"/>
    </source>
</evidence>
<sequence length="287" mass="32731">MHEFGFTSLNGFMWGCGLALFHRVIKIFPYQAADIVLYGVVGVVLSRYCLSDVRASLPANKPMTSAQVRVRGFFLGWAFSVGLLLFEQGTYYNFGIYCCILSFFHYSEFFITSLINPETLALSSFLLDHSKEYGIAAAASVLEFFAEVYFFPELKQIKYVVVLGTLVCLLGEMVRKGAMLTAWNNFTHLVRDRKVEGHRLITHGLYSLCRHPGYAGWFWWSVGTQIILINPICLVGYALASARFFQSRIYYEEACLLSFFSDYSEYQKTVPRTGVPFAEGYLEFRNN</sequence>
<evidence type="ECO:0000256" key="12">
    <source>
        <dbReference type="ARBA" id="ARBA00023656"/>
    </source>
</evidence>
<evidence type="ECO:0000256" key="13">
    <source>
        <dbReference type="RuleBase" id="RU362022"/>
    </source>
</evidence>
<keyword evidence="10 13" id="KW-0472">Membrane</keyword>
<keyword evidence="5 13" id="KW-0489">Methyltransferase</keyword>
<keyword evidence="6" id="KW-0808">Transferase</keyword>
<evidence type="ECO:0000256" key="5">
    <source>
        <dbReference type="ARBA" id="ARBA00022603"/>
    </source>
</evidence>
<evidence type="ECO:0000256" key="9">
    <source>
        <dbReference type="ARBA" id="ARBA00022989"/>
    </source>
</evidence>
<dbReference type="InterPro" id="IPR007269">
    <property type="entry name" value="ICMT_MeTrfase"/>
</dbReference>
<feature type="transmembrane region" description="Helical" evidence="13">
    <location>
        <begin position="6"/>
        <end position="25"/>
    </location>
</feature>
<comment type="function">
    <text evidence="11">Catalyzes the post-translational methylation of isoprenylated C-terminal cysteine residues.</text>
</comment>
<evidence type="ECO:0000256" key="10">
    <source>
        <dbReference type="ARBA" id="ARBA00023136"/>
    </source>
</evidence>
<dbReference type="EC" id="2.1.1.100" evidence="4 13"/>
<evidence type="ECO:0000313" key="15">
    <source>
        <dbReference type="Proteomes" id="UP001642540"/>
    </source>
</evidence>
<feature type="transmembrane region" description="Helical" evidence="13">
    <location>
        <begin position="217"/>
        <end position="240"/>
    </location>
</feature>
<dbReference type="PROSITE" id="PS51564">
    <property type="entry name" value="SAM_ICMT"/>
    <property type="match status" value="1"/>
</dbReference>
<dbReference type="Gene3D" id="1.20.120.1630">
    <property type="match status" value="1"/>
</dbReference>
<comment type="similarity">
    <text evidence="3 13">Belongs to the class VI-like SAM-binding methyltransferase superfamily. Isoprenylcysteine carboxyl methyltransferase family.</text>
</comment>